<name>A0ACA9M4G6_9GLOM</name>
<gene>
    <name evidence="1" type="ORF">ACOLOM_LOCUS5503</name>
</gene>
<proteinExistence type="predicted"/>
<evidence type="ECO:0000313" key="2">
    <source>
        <dbReference type="Proteomes" id="UP000789525"/>
    </source>
</evidence>
<accession>A0ACA9M4G6</accession>
<dbReference type="Proteomes" id="UP000789525">
    <property type="component" value="Unassembled WGS sequence"/>
</dbReference>
<keyword evidence="2" id="KW-1185">Reference proteome</keyword>
<organism evidence="1 2">
    <name type="scientific">Acaulospora colombiana</name>
    <dbReference type="NCBI Taxonomy" id="27376"/>
    <lineage>
        <taxon>Eukaryota</taxon>
        <taxon>Fungi</taxon>
        <taxon>Fungi incertae sedis</taxon>
        <taxon>Mucoromycota</taxon>
        <taxon>Glomeromycotina</taxon>
        <taxon>Glomeromycetes</taxon>
        <taxon>Diversisporales</taxon>
        <taxon>Acaulosporaceae</taxon>
        <taxon>Acaulospora</taxon>
    </lineage>
</organism>
<evidence type="ECO:0000313" key="1">
    <source>
        <dbReference type="EMBL" id="CAG8568384.1"/>
    </source>
</evidence>
<protein>
    <submittedName>
        <fullName evidence="1">13117_t:CDS:1</fullName>
    </submittedName>
</protein>
<reference evidence="1" key="1">
    <citation type="submission" date="2021-06" db="EMBL/GenBank/DDBJ databases">
        <authorList>
            <person name="Kallberg Y."/>
            <person name="Tangrot J."/>
            <person name="Rosling A."/>
        </authorList>
    </citation>
    <scope>NUCLEOTIDE SEQUENCE</scope>
    <source>
        <strain evidence="1">CL356</strain>
    </source>
</reference>
<sequence>MVASEERGDFPLNVDTKRDSAEMIKTKLRASENLLKECYAQFPNYSGIVKCLLENPMEKLLDICRLTVGIPLRPMLGKITQDLTQVFKKSEGKLLNCEYKYDGQRAQIHMDSNGVVTIFSRHLENMTEKFPDIVQVIPRICSDGVTSFIMDGEVVAINSDGQLQNFQKLSNRTRKNVELSKISVPVCVFAFDLMYLNGQSLLKLPLRNRRDLLHGNFVKVKGQFDFVAQIESSDPEEVHSFFKNSTEFGCEGIMVKVLDDPPSKTGNNQRTNLLASYEPDKRLESWLKVKKDYINGIGDSLDVVPIGAWHGNGRKARWWSPVLLAIYNPDAETFEGVCKCMSGFSDQFYAEMKLKYSKENGNISETKKPYYDVDDGIRPDVWFEPLEVWEIKGMAAVGNVDHEKGLSLRFPRFVRVREDKSVENATTSEQLAEMFFNQVNERKSEKNISIEGVLEDKNESDENDYASN</sequence>
<dbReference type="EMBL" id="CAJVPT010010248">
    <property type="protein sequence ID" value="CAG8568384.1"/>
    <property type="molecule type" value="Genomic_DNA"/>
</dbReference>
<comment type="caution">
    <text evidence="1">The sequence shown here is derived from an EMBL/GenBank/DDBJ whole genome shotgun (WGS) entry which is preliminary data.</text>
</comment>